<protein>
    <submittedName>
        <fullName evidence="1">Uncharacterized protein</fullName>
    </submittedName>
</protein>
<accession>A0A3G2E8Y6</accession>
<organism evidence="1 2">
    <name type="scientific">Janthinobacterium agaricidamnosum</name>
    <dbReference type="NCBI Taxonomy" id="55508"/>
    <lineage>
        <taxon>Bacteria</taxon>
        <taxon>Pseudomonadati</taxon>
        <taxon>Pseudomonadota</taxon>
        <taxon>Betaproteobacteria</taxon>
        <taxon>Burkholderiales</taxon>
        <taxon>Oxalobacteraceae</taxon>
        <taxon>Janthinobacterium</taxon>
    </lineage>
</organism>
<evidence type="ECO:0000313" key="2">
    <source>
        <dbReference type="Proteomes" id="UP000279594"/>
    </source>
</evidence>
<dbReference type="AlphaFoldDB" id="A0A3G2E8Y6"/>
<reference evidence="1 2" key="1">
    <citation type="submission" date="2018-10" db="EMBL/GenBank/DDBJ databases">
        <title>Effects of UV and annual dynamics of microbial communities in freshwater RAS systems.</title>
        <authorList>
            <person name="Bekkelund A.K."/>
            <person name="Hansen B.R."/>
            <person name="Stokken H."/>
            <person name="Eriksen B.F."/>
            <person name="Kashulin N.A."/>
        </authorList>
    </citation>
    <scope>NUCLEOTIDE SEQUENCE [LARGE SCALE GENOMIC DNA]</scope>
    <source>
        <strain evidence="1 2">BHSEK</strain>
    </source>
</reference>
<dbReference type="Proteomes" id="UP000279594">
    <property type="component" value="Chromosome"/>
</dbReference>
<dbReference type="EMBL" id="CP033019">
    <property type="protein sequence ID" value="AYM76464.1"/>
    <property type="molecule type" value="Genomic_DNA"/>
</dbReference>
<sequence>MPQQRHQGSLDGVLKRILADADATVSAMAVQCDGARLKLQLPAAEDVSLLSCQRQQRRVDWHQGEMLCVLVPVGRHLAGEILGQALNAGQARPATVIETPYHVDKLKQRVSPGYP</sequence>
<gene>
    <name evidence="1" type="ORF">D9M09_12170</name>
</gene>
<name>A0A3G2E8Y6_9BURK</name>
<keyword evidence="2" id="KW-1185">Reference proteome</keyword>
<proteinExistence type="predicted"/>
<evidence type="ECO:0000313" key="1">
    <source>
        <dbReference type="EMBL" id="AYM76464.1"/>
    </source>
</evidence>